<sequence>MMIVPKELVWDYSEPRPSLLWRLQRMADFFPAYGTDRETVGLLFGHLAELDVEEGKSRLIALYNEVWNDKTSKRDW</sequence>
<proteinExistence type="predicted"/>
<dbReference type="AlphaFoldDB" id="A0A8J6MUV3"/>
<organism evidence="1 2">
    <name type="scientific">Candidatus Desulfacyla euxinica</name>
    <dbReference type="NCBI Taxonomy" id="2841693"/>
    <lineage>
        <taxon>Bacteria</taxon>
        <taxon>Deltaproteobacteria</taxon>
        <taxon>Candidatus Desulfacyla</taxon>
    </lineage>
</organism>
<evidence type="ECO:0000313" key="1">
    <source>
        <dbReference type="EMBL" id="MBC8175813.1"/>
    </source>
</evidence>
<accession>A0A8J6MUV3</accession>
<dbReference type="Proteomes" id="UP000650524">
    <property type="component" value="Unassembled WGS sequence"/>
</dbReference>
<protein>
    <submittedName>
        <fullName evidence="1">Uncharacterized protein</fullName>
    </submittedName>
</protein>
<dbReference type="EMBL" id="JACNJD010000022">
    <property type="protein sequence ID" value="MBC8175813.1"/>
    <property type="molecule type" value="Genomic_DNA"/>
</dbReference>
<name>A0A8J6MUV3_9DELT</name>
<gene>
    <name evidence="1" type="ORF">H8E19_00300</name>
</gene>
<comment type="caution">
    <text evidence="1">The sequence shown here is derived from an EMBL/GenBank/DDBJ whole genome shotgun (WGS) entry which is preliminary data.</text>
</comment>
<evidence type="ECO:0000313" key="2">
    <source>
        <dbReference type="Proteomes" id="UP000650524"/>
    </source>
</evidence>
<reference evidence="1 2" key="1">
    <citation type="submission" date="2020-08" db="EMBL/GenBank/DDBJ databases">
        <title>Bridging the membrane lipid divide: bacteria of the FCB group superphylum have the potential to synthesize archaeal ether lipids.</title>
        <authorList>
            <person name="Villanueva L."/>
            <person name="Von Meijenfeldt F.A.B."/>
            <person name="Westbye A.B."/>
            <person name="Yadav S."/>
            <person name="Hopmans E.C."/>
            <person name="Dutilh B.E."/>
            <person name="Sinninghe Damste J.S."/>
        </authorList>
    </citation>
    <scope>NUCLEOTIDE SEQUENCE [LARGE SCALE GENOMIC DNA]</scope>
    <source>
        <strain evidence="1">NIOZ-UU27</strain>
    </source>
</reference>